<feature type="chain" id="PRO_5046589736" description="Lipoprotein" evidence="1">
    <location>
        <begin position="20"/>
        <end position="190"/>
    </location>
</feature>
<dbReference type="Proteomes" id="UP001267426">
    <property type="component" value="Unassembled WGS sequence"/>
</dbReference>
<feature type="signal peptide" evidence="1">
    <location>
        <begin position="1"/>
        <end position="19"/>
    </location>
</feature>
<accession>A0ABU3BS76</accession>
<gene>
    <name evidence="2" type="ORF">RM540_10360</name>
</gene>
<comment type="caution">
    <text evidence="2">The sequence shown here is derived from an EMBL/GenBank/DDBJ whole genome shotgun (WGS) entry which is preliminary data.</text>
</comment>
<evidence type="ECO:0000313" key="2">
    <source>
        <dbReference type="EMBL" id="MDT0632146.1"/>
    </source>
</evidence>
<dbReference type="RefSeq" id="WP_311663783.1">
    <property type="nucleotide sequence ID" value="NZ_JAVRHT010000022.1"/>
</dbReference>
<organism evidence="2 3">
    <name type="scientific">Rubrivirga litoralis</name>
    <dbReference type="NCBI Taxonomy" id="3075598"/>
    <lineage>
        <taxon>Bacteria</taxon>
        <taxon>Pseudomonadati</taxon>
        <taxon>Rhodothermota</taxon>
        <taxon>Rhodothermia</taxon>
        <taxon>Rhodothermales</taxon>
        <taxon>Rubricoccaceae</taxon>
        <taxon>Rubrivirga</taxon>
    </lineage>
</organism>
<evidence type="ECO:0000256" key="1">
    <source>
        <dbReference type="SAM" id="SignalP"/>
    </source>
</evidence>
<evidence type="ECO:0008006" key="4">
    <source>
        <dbReference type="Google" id="ProtNLM"/>
    </source>
</evidence>
<name>A0ABU3BS76_9BACT</name>
<sequence length="190" mass="18958">MRLPLCLLMLAAGCAPSDAPGPAPPGPTTAGGVEEAPAEPNLNAALREALLGIYGPDSGEVRYFWGEVDLDGDGQPEAVAHVVGPLVCGSGGCNTLVFTPGGGGLWRVAGVSVSRPPVIAAQTETNGWRDLAVGGGGAEGGRALLPFDGASYPSNPTVEPAQPADGAVDGTVVIEPFDSFADGELLREGG</sequence>
<dbReference type="EMBL" id="JAVRHT010000022">
    <property type="protein sequence ID" value="MDT0632146.1"/>
    <property type="molecule type" value="Genomic_DNA"/>
</dbReference>
<reference evidence="2 3" key="1">
    <citation type="submission" date="2023-09" db="EMBL/GenBank/DDBJ databases">
        <authorList>
            <person name="Rey-Velasco X."/>
        </authorList>
    </citation>
    <scope>NUCLEOTIDE SEQUENCE [LARGE SCALE GENOMIC DNA]</scope>
    <source>
        <strain evidence="2 3">F394</strain>
    </source>
</reference>
<proteinExistence type="predicted"/>
<evidence type="ECO:0000313" key="3">
    <source>
        <dbReference type="Proteomes" id="UP001267426"/>
    </source>
</evidence>
<keyword evidence="1" id="KW-0732">Signal</keyword>
<protein>
    <recommendedName>
        <fullName evidence="4">Lipoprotein</fullName>
    </recommendedName>
</protein>
<keyword evidence="3" id="KW-1185">Reference proteome</keyword>